<evidence type="ECO:0000256" key="2">
    <source>
        <dbReference type="ARBA" id="ARBA00001935"/>
    </source>
</evidence>
<dbReference type="Proteomes" id="UP001285441">
    <property type="component" value="Unassembled WGS sequence"/>
</dbReference>
<evidence type="ECO:0000313" key="16">
    <source>
        <dbReference type="EMBL" id="KAK3367792.1"/>
    </source>
</evidence>
<evidence type="ECO:0000259" key="15">
    <source>
        <dbReference type="Pfam" id="PF07732"/>
    </source>
</evidence>
<comment type="cofactor">
    <cofactor evidence="2">
        <name>Cu cation</name>
        <dbReference type="ChEBI" id="CHEBI:23378"/>
    </cofactor>
</comment>
<sequence>MRATQLFQGLGCLALARIVAALPPSLLRHETLSRDQLPDLIKKSPMDEVDLIKRGPTCNTPTNRACYRPGYTINTDYETSFPPGGYNFVITEHDNWLGPDGVIKKKAMLINGAFPGPTIVADWGDTVRVTVTSLLRVNGTSLHWHGVRMLNNSVNDGANGVTECPLPPGATKTYTFRVEQYGSSWYHSHFSSQYANGIVGTLLFNGPASLPYEEDLGVFPITDWYYTPADVIQHSLIPTGGPPPDSDNILFNGKHVNANGGGSYQRVKLKPGKRHRLRIINTSVDNTFTVSLVNHQFTVIQTDFVPVNAFTTSSLFLGIGQRYDVTIDASQAVGNYWFNVTLSATGLCGTTKAKFPAAIFQYEGASSTALPTIKGTPPPDSLCEDNTNFVPIVSRTAPAASFTFGPANDLDLNLATQTWEGQQRVYWKIKGQDMNITWDEPTLEYVAKGNLNFPARYNVFTVPPTSPWSFWVVENLLGLPHPLHLHGHDFLVLGRSPALANPFAIAPRRFNAATDGPSLKYNNPVRRDVTMLPGNGWLVVAFRSDNPGAWLFHCHIAWHVSQGLSIQFLERVAEIPSAVPLSAIKPNCDAWTAYYNLSPFKQFDSGLKMAKDR</sequence>
<dbReference type="InterPro" id="IPR033138">
    <property type="entry name" value="Cu_oxidase_CS"/>
</dbReference>
<dbReference type="CDD" id="cd13880">
    <property type="entry name" value="CuRO_2_MaLCC_like"/>
    <property type="match status" value="1"/>
</dbReference>
<gene>
    <name evidence="16" type="ORF">B0H63DRAFT_529498</name>
</gene>
<feature type="domain" description="Plastocyanin-like" evidence="14">
    <location>
        <begin position="439"/>
        <end position="572"/>
    </location>
</feature>
<dbReference type="GO" id="GO:0052716">
    <property type="term" value="F:hydroquinone:oxygen oxidoreductase activity"/>
    <property type="evidence" value="ECO:0007669"/>
    <property type="project" value="UniProtKB-EC"/>
</dbReference>
<proteinExistence type="inferred from homology"/>
<keyword evidence="11" id="KW-0439">Lignin degradation</keyword>
<keyword evidence="10" id="KW-0325">Glycoprotein</keyword>
<dbReference type="Gene3D" id="2.60.40.420">
    <property type="entry name" value="Cupredoxins - blue copper proteins"/>
    <property type="match status" value="3"/>
</dbReference>
<reference evidence="16" key="1">
    <citation type="journal article" date="2023" name="Mol. Phylogenet. Evol.">
        <title>Genome-scale phylogeny and comparative genomics of the fungal order Sordariales.</title>
        <authorList>
            <person name="Hensen N."/>
            <person name="Bonometti L."/>
            <person name="Westerberg I."/>
            <person name="Brannstrom I.O."/>
            <person name="Guillou S."/>
            <person name="Cros-Aarteil S."/>
            <person name="Calhoun S."/>
            <person name="Haridas S."/>
            <person name="Kuo A."/>
            <person name="Mondo S."/>
            <person name="Pangilinan J."/>
            <person name="Riley R."/>
            <person name="LaButti K."/>
            <person name="Andreopoulos B."/>
            <person name="Lipzen A."/>
            <person name="Chen C."/>
            <person name="Yan M."/>
            <person name="Daum C."/>
            <person name="Ng V."/>
            <person name="Clum A."/>
            <person name="Steindorff A."/>
            <person name="Ohm R.A."/>
            <person name="Martin F."/>
            <person name="Silar P."/>
            <person name="Natvig D.O."/>
            <person name="Lalanne C."/>
            <person name="Gautier V."/>
            <person name="Ament-Velasquez S.L."/>
            <person name="Kruys A."/>
            <person name="Hutchinson M.I."/>
            <person name="Powell A.J."/>
            <person name="Barry K."/>
            <person name="Miller A.N."/>
            <person name="Grigoriev I.V."/>
            <person name="Debuchy R."/>
            <person name="Gladieux P."/>
            <person name="Hiltunen Thoren M."/>
            <person name="Johannesson H."/>
        </authorList>
    </citation>
    <scope>NUCLEOTIDE SEQUENCE</scope>
    <source>
        <strain evidence="16">CBS 232.78</strain>
    </source>
</reference>
<keyword evidence="9" id="KW-1015">Disulfide bond</keyword>
<feature type="domain" description="Plastocyanin-like" evidence="15">
    <location>
        <begin position="99"/>
        <end position="207"/>
    </location>
</feature>
<evidence type="ECO:0000313" key="17">
    <source>
        <dbReference type="Proteomes" id="UP001285441"/>
    </source>
</evidence>
<dbReference type="EMBL" id="JAULSW010000011">
    <property type="protein sequence ID" value="KAK3367792.1"/>
    <property type="molecule type" value="Genomic_DNA"/>
</dbReference>
<evidence type="ECO:0000256" key="1">
    <source>
        <dbReference type="ARBA" id="ARBA00000349"/>
    </source>
</evidence>
<evidence type="ECO:0000256" key="6">
    <source>
        <dbReference type="ARBA" id="ARBA00022729"/>
    </source>
</evidence>
<dbReference type="PROSITE" id="PS00080">
    <property type="entry name" value="MULTICOPPER_OXIDASE2"/>
    <property type="match status" value="1"/>
</dbReference>
<evidence type="ECO:0000256" key="3">
    <source>
        <dbReference type="ARBA" id="ARBA00010609"/>
    </source>
</evidence>
<comment type="catalytic activity">
    <reaction evidence="1">
        <text>4 hydroquinone + O2 = 4 benzosemiquinone + 2 H2O</text>
        <dbReference type="Rhea" id="RHEA:11276"/>
        <dbReference type="ChEBI" id="CHEBI:15377"/>
        <dbReference type="ChEBI" id="CHEBI:15379"/>
        <dbReference type="ChEBI" id="CHEBI:17594"/>
        <dbReference type="ChEBI" id="CHEBI:17977"/>
        <dbReference type="EC" id="1.10.3.2"/>
    </reaction>
</comment>
<dbReference type="AlphaFoldDB" id="A0AAE0K1A9"/>
<keyword evidence="17" id="KW-1185">Reference proteome</keyword>
<dbReference type="FunFam" id="2.60.40.420:FF:000021">
    <property type="entry name" value="Extracellular dihydrogeodin oxidase/laccase"/>
    <property type="match status" value="1"/>
</dbReference>
<comment type="similarity">
    <text evidence="3">Belongs to the multicopper oxidase family.</text>
</comment>
<comment type="caution">
    <text evidence="16">The sequence shown here is derived from an EMBL/GenBank/DDBJ whole genome shotgun (WGS) entry which is preliminary data.</text>
</comment>
<dbReference type="InterPro" id="IPR045087">
    <property type="entry name" value="Cu-oxidase_fam"/>
</dbReference>
<evidence type="ECO:0000256" key="4">
    <source>
        <dbReference type="ARBA" id="ARBA00012297"/>
    </source>
</evidence>
<evidence type="ECO:0000256" key="8">
    <source>
        <dbReference type="ARBA" id="ARBA00023008"/>
    </source>
</evidence>
<feature type="chain" id="PRO_5041906367" description="laccase" evidence="12">
    <location>
        <begin position="22"/>
        <end position="613"/>
    </location>
</feature>
<dbReference type="FunFam" id="2.60.40.420:FF:000046">
    <property type="entry name" value="Multicopper oxidase"/>
    <property type="match status" value="1"/>
</dbReference>
<evidence type="ECO:0000259" key="14">
    <source>
        <dbReference type="Pfam" id="PF07731"/>
    </source>
</evidence>
<dbReference type="Pfam" id="PF00394">
    <property type="entry name" value="Cu-oxidase"/>
    <property type="match status" value="1"/>
</dbReference>
<evidence type="ECO:0000256" key="10">
    <source>
        <dbReference type="ARBA" id="ARBA00023180"/>
    </source>
</evidence>
<protein>
    <recommendedName>
        <fullName evidence="4">laccase</fullName>
        <ecNumber evidence="4">1.10.3.2</ecNumber>
    </recommendedName>
</protein>
<dbReference type="CDD" id="cd13901">
    <property type="entry name" value="CuRO_3_MaLCC_like"/>
    <property type="match status" value="1"/>
</dbReference>
<evidence type="ECO:0000259" key="13">
    <source>
        <dbReference type="Pfam" id="PF00394"/>
    </source>
</evidence>
<dbReference type="EC" id="1.10.3.2" evidence="4"/>
<dbReference type="SUPFAM" id="SSF49503">
    <property type="entry name" value="Cupredoxins"/>
    <property type="match status" value="3"/>
</dbReference>
<dbReference type="InterPro" id="IPR001117">
    <property type="entry name" value="Cu-oxidase_2nd"/>
</dbReference>
<feature type="signal peptide" evidence="12">
    <location>
        <begin position="1"/>
        <end position="21"/>
    </location>
</feature>
<keyword evidence="6 12" id="KW-0732">Signal</keyword>
<dbReference type="PANTHER" id="PTHR11709">
    <property type="entry name" value="MULTI-COPPER OXIDASE"/>
    <property type="match status" value="1"/>
</dbReference>
<evidence type="ECO:0000256" key="11">
    <source>
        <dbReference type="ARBA" id="ARBA00023185"/>
    </source>
</evidence>
<dbReference type="Pfam" id="PF07732">
    <property type="entry name" value="Cu-oxidase_3"/>
    <property type="match status" value="1"/>
</dbReference>
<dbReference type="PROSITE" id="PS00079">
    <property type="entry name" value="MULTICOPPER_OXIDASE1"/>
    <property type="match status" value="1"/>
</dbReference>
<evidence type="ECO:0000256" key="9">
    <source>
        <dbReference type="ARBA" id="ARBA00023157"/>
    </source>
</evidence>
<dbReference type="InterPro" id="IPR011706">
    <property type="entry name" value="Cu-oxidase_C"/>
</dbReference>
<dbReference type="CDD" id="cd13854">
    <property type="entry name" value="CuRO_1_MaLCC_like"/>
    <property type="match status" value="1"/>
</dbReference>
<organism evidence="16 17">
    <name type="scientific">Podospora didyma</name>
    <dbReference type="NCBI Taxonomy" id="330526"/>
    <lineage>
        <taxon>Eukaryota</taxon>
        <taxon>Fungi</taxon>
        <taxon>Dikarya</taxon>
        <taxon>Ascomycota</taxon>
        <taxon>Pezizomycotina</taxon>
        <taxon>Sordariomycetes</taxon>
        <taxon>Sordariomycetidae</taxon>
        <taxon>Sordariales</taxon>
        <taxon>Podosporaceae</taxon>
        <taxon>Podospora</taxon>
    </lineage>
</organism>
<feature type="domain" description="Plastocyanin-like" evidence="13">
    <location>
        <begin position="218"/>
        <end position="365"/>
    </location>
</feature>
<dbReference type="PANTHER" id="PTHR11709:SF87">
    <property type="entry name" value="LACCASE"/>
    <property type="match status" value="1"/>
</dbReference>
<dbReference type="InterPro" id="IPR002355">
    <property type="entry name" value="Cu_oxidase_Cu_BS"/>
</dbReference>
<dbReference type="FunFam" id="2.60.40.420:FF:000045">
    <property type="entry name" value="Laccase 2"/>
    <property type="match status" value="1"/>
</dbReference>
<dbReference type="Pfam" id="PF07731">
    <property type="entry name" value="Cu-oxidase_2"/>
    <property type="match status" value="1"/>
</dbReference>
<dbReference type="GO" id="GO:0005507">
    <property type="term" value="F:copper ion binding"/>
    <property type="evidence" value="ECO:0007669"/>
    <property type="project" value="InterPro"/>
</dbReference>
<keyword evidence="5" id="KW-0479">Metal-binding</keyword>
<dbReference type="InterPro" id="IPR011707">
    <property type="entry name" value="Cu-oxidase-like_N"/>
</dbReference>
<accession>A0AAE0K1A9</accession>
<evidence type="ECO:0000256" key="5">
    <source>
        <dbReference type="ARBA" id="ARBA00022723"/>
    </source>
</evidence>
<keyword evidence="8" id="KW-0186">Copper</keyword>
<name>A0AAE0K1A9_9PEZI</name>
<evidence type="ECO:0000256" key="7">
    <source>
        <dbReference type="ARBA" id="ARBA00023002"/>
    </source>
</evidence>
<dbReference type="GO" id="GO:0046274">
    <property type="term" value="P:lignin catabolic process"/>
    <property type="evidence" value="ECO:0007669"/>
    <property type="project" value="UniProtKB-KW"/>
</dbReference>
<keyword evidence="7" id="KW-0560">Oxidoreductase</keyword>
<reference evidence="16" key="2">
    <citation type="submission" date="2023-06" db="EMBL/GenBank/DDBJ databases">
        <authorList>
            <consortium name="Lawrence Berkeley National Laboratory"/>
            <person name="Haridas S."/>
            <person name="Hensen N."/>
            <person name="Bonometti L."/>
            <person name="Westerberg I."/>
            <person name="Brannstrom I.O."/>
            <person name="Guillou S."/>
            <person name="Cros-Aarteil S."/>
            <person name="Calhoun S."/>
            <person name="Kuo A."/>
            <person name="Mondo S."/>
            <person name="Pangilinan J."/>
            <person name="Riley R."/>
            <person name="LaButti K."/>
            <person name="Andreopoulos B."/>
            <person name="Lipzen A."/>
            <person name="Chen C."/>
            <person name="Yanf M."/>
            <person name="Daum C."/>
            <person name="Ng V."/>
            <person name="Clum A."/>
            <person name="Steindorff A."/>
            <person name="Ohm R."/>
            <person name="Martin F."/>
            <person name="Silar P."/>
            <person name="Natvig D."/>
            <person name="Lalanne C."/>
            <person name="Gautier V."/>
            <person name="Ament-velasquez S.L."/>
            <person name="Kruys A."/>
            <person name="Hutchinson M.I."/>
            <person name="Powell A.J."/>
            <person name="Barry K."/>
            <person name="Miller A.N."/>
            <person name="Grigoriev I.V."/>
            <person name="Debuchy R."/>
            <person name="Gladieux P."/>
            <person name="Thoren M.H."/>
            <person name="Johannesson H."/>
        </authorList>
    </citation>
    <scope>NUCLEOTIDE SEQUENCE</scope>
    <source>
        <strain evidence="16">CBS 232.78</strain>
    </source>
</reference>
<dbReference type="InterPro" id="IPR008972">
    <property type="entry name" value="Cupredoxin"/>
</dbReference>
<evidence type="ECO:0000256" key="12">
    <source>
        <dbReference type="SAM" id="SignalP"/>
    </source>
</evidence>